<name>A0A151JQK3_9HYME</name>
<keyword evidence="3" id="KW-1185">Reference proteome</keyword>
<dbReference type="AlphaFoldDB" id="A0A151JQK3"/>
<accession>A0A151JQK3</accession>
<feature type="compositionally biased region" description="Basic and acidic residues" evidence="1">
    <location>
        <begin position="10"/>
        <end position="34"/>
    </location>
</feature>
<dbReference type="Proteomes" id="UP000078492">
    <property type="component" value="Unassembled WGS sequence"/>
</dbReference>
<protein>
    <submittedName>
        <fullName evidence="2">Uncharacterized protein</fullName>
    </submittedName>
</protein>
<feature type="region of interest" description="Disordered" evidence="1">
    <location>
        <begin position="1"/>
        <end position="34"/>
    </location>
</feature>
<evidence type="ECO:0000313" key="3">
    <source>
        <dbReference type="Proteomes" id="UP000078492"/>
    </source>
</evidence>
<reference evidence="2 3" key="1">
    <citation type="submission" date="2015-09" db="EMBL/GenBank/DDBJ databases">
        <title>Trachymyrmex cornetzi WGS genome.</title>
        <authorList>
            <person name="Nygaard S."/>
            <person name="Hu H."/>
            <person name="Boomsma J."/>
            <person name="Zhang G."/>
        </authorList>
    </citation>
    <scope>NUCLEOTIDE SEQUENCE [LARGE SCALE GENOMIC DNA]</scope>
    <source>
        <strain evidence="2">Tcor2-1</strain>
        <tissue evidence="2">Whole body</tissue>
    </source>
</reference>
<proteinExistence type="predicted"/>
<evidence type="ECO:0000256" key="1">
    <source>
        <dbReference type="SAM" id="MobiDB-lite"/>
    </source>
</evidence>
<evidence type="ECO:0000313" key="2">
    <source>
        <dbReference type="EMBL" id="KYN29515.1"/>
    </source>
</evidence>
<sequence length="62" mass="6828">MRTPAANKSGEQERRGGRKRNEGACIGGERKNGQQERLIIEKCTGGAGDMSRAARLHFSNHF</sequence>
<gene>
    <name evidence="2" type="ORF">ALC57_01065</name>
</gene>
<dbReference type="EMBL" id="KQ978642">
    <property type="protein sequence ID" value="KYN29515.1"/>
    <property type="molecule type" value="Genomic_DNA"/>
</dbReference>
<organism evidence="2 3">
    <name type="scientific">Trachymyrmex cornetzi</name>
    <dbReference type="NCBI Taxonomy" id="471704"/>
    <lineage>
        <taxon>Eukaryota</taxon>
        <taxon>Metazoa</taxon>
        <taxon>Ecdysozoa</taxon>
        <taxon>Arthropoda</taxon>
        <taxon>Hexapoda</taxon>
        <taxon>Insecta</taxon>
        <taxon>Pterygota</taxon>
        <taxon>Neoptera</taxon>
        <taxon>Endopterygota</taxon>
        <taxon>Hymenoptera</taxon>
        <taxon>Apocrita</taxon>
        <taxon>Aculeata</taxon>
        <taxon>Formicoidea</taxon>
        <taxon>Formicidae</taxon>
        <taxon>Myrmicinae</taxon>
        <taxon>Trachymyrmex</taxon>
    </lineage>
</organism>